<feature type="domain" description="HTH CENPB-type" evidence="3">
    <location>
        <begin position="84"/>
        <end position="158"/>
    </location>
</feature>
<evidence type="ECO:0000313" key="5">
    <source>
        <dbReference type="Proteomes" id="UP000053647"/>
    </source>
</evidence>
<dbReference type="Pfam" id="PF03221">
    <property type="entry name" value="HTH_Tnp_Tc5"/>
    <property type="match status" value="1"/>
</dbReference>
<name>A0A0C9THL7_PAXIN</name>
<evidence type="ECO:0000256" key="1">
    <source>
        <dbReference type="ARBA" id="ARBA00023125"/>
    </source>
</evidence>
<feature type="region of interest" description="Disordered" evidence="2">
    <location>
        <begin position="1"/>
        <end position="22"/>
    </location>
</feature>
<accession>A0A0C9THL7</accession>
<reference evidence="5" key="2">
    <citation type="submission" date="2015-01" db="EMBL/GenBank/DDBJ databases">
        <title>Evolutionary Origins and Diversification of the Mycorrhizal Mutualists.</title>
        <authorList>
            <consortium name="DOE Joint Genome Institute"/>
            <consortium name="Mycorrhizal Genomics Consortium"/>
            <person name="Kohler A."/>
            <person name="Kuo A."/>
            <person name="Nagy L.G."/>
            <person name="Floudas D."/>
            <person name="Copeland A."/>
            <person name="Barry K.W."/>
            <person name="Cichocki N."/>
            <person name="Veneault-Fourrey C."/>
            <person name="LaButti K."/>
            <person name="Lindquist E.A."/>
            <person name="Lipzen A."/>
            <person name="Lundell T."/>
            <person name="Morin E."/>
            <person name="Murat C."/>
            <person name="Riley R."/>
            <person name="Ohm R."/>
            <person name="Sun H."/>
            <person name="Tunlid A."/>
            <person name="Henrissat B."/>
            <person name="Grigoriev I.V."/>
            <person name="Hibbett D.S."/>
            <person name="Martin F."/>
        </authorList>
    </citation>
    <scope>NUCLEOTIDE SEQUENCE [LARGE SCALE GENOMIC DNA]</scope>
    <source>
        <strain evidence="5">ATCC 200175</strain>
    </source>
</reference>
<dbReference type="AlphaFoldDB" id="A0A0C9THL7"/>
<dbReference type="OrthoDB" id="2668963at2759"/>
<dbReference type="EMBL" id="KN819338">
    <property type="protein sequence ID" value="KIJ15145.1"/>
    <property type="molecule type" value="Genomic_DNA"/>
</dbReference>
<dbReference type="InterPro" id="IPR006600">
    <property type="entry name" value="HTH_CenpB_DNA-bd_dom"/>
</dbReference>
<dbReference type="GO" id="GO:0003677">
    <property type="term" value="F:DNA binding"/>
    <property type="evidence" value="ECO:0007669"/>
    <property type="project" value="UniProtKB-KW"/>
</dbReference>
<protein>
    <recommendedName>
        <fullName evidence="3">HTH CENPB-type domain-containing protein</fullName>
    </recommendedName>
</protein>
<evidence type="ECO:0000313" key="4">
    <source>
        <dbReference type="EMBL" id="KIJ15145.1"/>
    </source>
</evidence>
<proteinExistence type="predicted"/>
<gene>
    <name evidence="4" type="ORF">PAXINDRAFT_169318</name>
</gene>
<sequence>MVGRAKSQASKKRITSTHQEQAIADAIHRYNENKEKPREERKSLRAICREVQEEWRTQKKDNNITVNNCTVTRRLQGGRSCLQANVENHAWLTHDEEESVVGYLLELATRGLPLTHKALKLHVDTLLQARLGNTFPQTGVGRNWTDRFATRHADRVRQYWSSTPIPKGTHDAENVEEDCLWATDETGAQPGGGPKERQVPGDE</sequence>
<dbReference type="Proteomes" id="UP000053647">
    <property type="component" value="Unassembled WGS sequence"/>
</dbReference>
<dbReference type="PROSITE" id="PS51253">
    <property type="entry name" value="HTH_CENPB"/>
    <property type="match status" value="1"/>
</dbReference>
<evidence type="ECO:0000259" key="3">
    <source>
        <dbReference type="PROSITE" id="PS51253"/>
    </source>
</evidence>
<keyword evidence="5" id="KW-1185">Reference proteome</keyword>
<feature type="region of interest" description="Disordered" evidence="2">
    <location>
        <begin position="181"/>
        <end position="203"/>
    </location>
</feature>
<evidence type="ECO:0000256" key="2">
    <source>
        <dbReference type="SAM" id="MobiDB-lite"/>
    </source>
</evidence>
<organism evidence="4 5">
    <name type="scientific">Paxillus involutus ATCC 200175</name>
    <dbReference type="NCBI Taxonomy" id="664439"/>
    <lineage>
        <taxon>Eukaryota</taxon>
        <taxon>Fungi</taxon>
        <taxon>Dikarya</taxon>
        <taxon>Basidiomycota</taxon>
        <taxon>Agaricomycotina</taxon>
        <taxon>Agaricomycetes</taxon>
        <taxon>Agaricomycetidae</taxon>
        <taxon>Boletales</taxon>
        <taxon>Paxilineae</taxon>
        <taxon>Paxillaceae</taxon>
        <taxon>Paxillus</taxon>
    </lineage>
</organism>
<keyword evidence="1" id="KW-0238">DNA-binding</keyword>
<dbReference type="HOGENOM" id="CLU_076148_1_0_1"/>
<reference evidence="4 5" key="1">
    <citation type="submission" date="2014-06" db="EMBL/GenBank/DDBJ databases">
        <authorList>
            <consortium name="DOE Joint Genome Institute"/>
            <person name="Kuo A."/>
            <person name="Kohler A."/>
            <person name="Nagy L.G."/>
            <person name="Floudas D."/>
            <person name="Copeland A."/>
            <person name="Barry K.W."/>
            <person name="Cichocki N."/>
            <person name="Veneault-Fourrey C."/>
            <person name="LaButti K."/>
            <person name="Lindquist E.A."/>
            <person name="Lipzen A."/>
            <person name="Lundell T."/>
            <person name="Morin E."/>
            <person name="Murat C."/>
            <person name="Sun H."/>
            <person name="Tunlid A."/>
            <person name="Henrissat B."/>
            <person name="Grigoriev I.V."/>
            <person name="Hibbett D.S."/>
            <person name="Martin F."/>
            <person name="Nordberg H.P."/>
            <person name="Cantor M.N."/>
            <person name="Hua S.X."/>
        </authorList>
    </citation>
    <scope>NUCLEOTIDE SEQUENCE [LARGE SCALE GENOMIC DNA]</scope>
    <source>
        <strain evidence="4 5">ATCC 200175</strain>
    </source>
</reference>
<feature type="compositionally biased region" description="Basic and acidic residues" evidence="2">
    <location>
        <begin position="194"/>
        <end position="203"/>
    </location>
</feature>